<dbReference type="OrthoDB" id="1797229at2"/>
<reference evidence="1 2" key="1">
    <citation type="submission" date="2018-12" db="EMBL/GenBank/DDBJ databases">
        <title>Bacillus yapensis draft genome sequence.</title>
        <authorList>
            <person name="Yu L."/>
            <person name="Xu X."/>
            <person name="Tang X."/>
        </authorList>
    </citation>
    <scope>NUCLEOTIDE SEQUENCE [LARGE SCALE GENOMIC DNA]</scope>
    <source>
        <strain evidence="1 2">XXST-01</strain>
    </source>
</reference>
<sequence length="197" mass="22915">MDNQSLENHYTKDLLPIDEQICVLLKKRKVFMMNNTEYPTEEMIINWAKNYDFFEDYLKAIFGTIRMEKYFKPRIEPTVFRKYLPVQKFVENKGLLYSVTTIRQYENASLVQLNIDGFDMNESLSRSARNYTFGLFIGEQYDCQLQGGGGSTGHYTINFVVSPPLPDECSGTELVFKEYTDTFAEKPTGLEIIIQID</sequence>
<organism evidence="1 2">
    <name type="scientific">Bacillus yapensis</name>
    <dbReference type="NCBI Taxonomy" id="2492960"/>
    <lineage>
        <taxon>Bacteria</taxon>
        <taxon>Bacillati</taxon>
        <taxon>Bacillota</taxon>
        <taxon>Bacilli</taxon>
        <taxon>Bacillales</taxon>
        <taxon>Bacillaceae</taxon>
        <taxon>Bacillus</taxon>
    </lineage>
</organism>
<dbReference type="Proteomes" id="UP000271374">
    <property type="component" value="Unassembled WGS sequence"/>
</dbReference>
<evidence type="ECO:0000313" key="2">
    <source>
        <dbReference type="Proteomes" id="UP000271374"/>
    </source>
</evidence>
<gene>
    <name evidence="1" type="ORF">EKG37_03810</name>
</gene>
<protein>
    <submittedName>
        <fullName evidence="1">Uncharacterized protein</fullName>
    </submittedName>
</protein>
<dbReference type="RefSeq" id="WP_126406456.1">
    <property type="nucleotide sequence ID" value="NZ_RXNT01000002.1"/>
</dbReference>
<evidence type="ECO:0000313" key="1">
    <source>
        <dbReference type="EMBL" id="RTR35768.1"/>
    </source>
</evidence>
<dbReference type="EMBL" id="RXNT01000002">
    <property type="protein sequence ID" value="RTR35768.1"/>
    <property type="molecule type" value="Genomic_DNA"/>
</dbReference>
<keyword evidence="2" id="KW-1185">Reference proteome</keyword>
<proteinExistence type="predicted"/>
<name>A0A3S0J153_9BACI</name>
<dbReference type="AlphaFoldDB" id="A0A3S0J153"/>
<comment type="caution">
    <text evidence="1">The sequence shown here is derived from an EMBL/GenBank/DDBJ whole genome shotgun (WGS) entry which is preliminary data.</text>
</comment>
<accession>A0A3S0J153</accession>